<dbReference type="Pfam" id="PF18019">
    <property type="entry name" value="Cas3_HD"/>
    <property type="match status" value="1"/>
</dbReference>
<dbReference type="InterPro" id="IPR054712">
    <property type="entry name" value="Cas3-like_dom"/>
</dbReference>
<protein>
    <submittedName>
        <fullName evidence="10">Type I-U CRISPR-associated helicase/endonuclease Cas3</fullName>
    </submittedName>
</protein>
<dbReference type="NCBIfam" id="TIGR02621">
    <property type="entry name" value="cas3_GSU0051"/>
    <property type="match status" value="1"/>
</dbReference>
<dbReference type="Pfam" id="PF22590">
    <property type="entry name" value="Cas3-like_C_2"/>
    <property type="match status" value="1"/>
</dbReference>
<organism evidence="10 11">
    <name type="scientific">Nocardiopsis exhalans</name>
    <dbReference type="NCBI Taxonomy" id="163604"/>
    <lineage>
        <taxon>Bacteria</taxon>
        <taxon>Bacillati</taxon>
        <taxon>Actinomycetota</taxon>
        <taxon>Actinomycetes</taxon>
        <taxon>Streptosporangiales</taxon>
        <taxon>Nocardiopsidaceae</taxon>
        <taxon>Nocardiopsis</taxon>
    </lineage>
</organism>
<keyword evidence="4" id="KW-0547">Nucleotide-binding</keyword>
<dbReference type="Gene3D" id="3.40.50.300">
    <property type="entry name" value="P-loop containing nucleotide triphosphate hydrolases"/>
    <property type="match status" value="2"/>
</dbReference>
<keyword evidence="8" id="KW-0051">Antiviral defense</keyword>
<evidence type="ECO:0000256" key="4">
    <source>
        <dbReference type="ARBA" id="ARBA00022741"/>
    </source>
</evidence>
<dbReference type="EMBL" id="CP099837">
    <property type="protein sequence ID" value="USY20431.1"/>
    <property type="molecule type" value="Genomic_DNA"/>
</dbReference>
<dbReference type="RefSeq" id="WP_254419500.1">
    <property type="nucleotide sequence ID" value="NZ_BAAAJB010000045.1"/>
</dbReference>
<evidence type="ECO:0000259" key="9">
    <source>
        <dbReference type="PROSITE" id="PS51643"/>
    </source>
</evidence>
<keyword evidence="3" id="KW-0479">Metal-binding</keyword>
<dbReference type="InterPro" id="IPR027417">
    <property type="entry name" value="P-loop_NTPase"/>
</dbReference>
<accession>A0ABY5D7U2</accession>
<evidence type="ECO:0000313" key="11">
    <source>
        <dbReference type="Proteomes" id="UP001055940"/>
    </source>
</evidence>
<keyword evidence="6" id="KW-0347">Helicase</keyword>
<dbReference type="Gene3D" id="1.10.3210.30">
    <property type="match status" value="1"/>
</dbReference>
<proteinExistence type="inferred from homology"/>
<keyword evidence="11" id="KW-1185">Reference proteome</keyword>
<evidence type="ECO:0000256" key="8">
    <source>
        <dbReference type="ARBA" id="ARBA00023118"/>
    </source>
</evidence>
<gene>
    <name evidence="10" type="primary">cas3u</name>
    <name evidence="10" type="ORF">NE857_01845</name>
</gene>
<sequence length="1364" mass="148272">MSPAELPTFTAFFKAVHGHGPFPWQAALADRLLAGEDWPEAVDVPTGLGKTSLLDIALYTAAAGAVDRRRRVFFIVDRRLVVDEAFEHANVIAGLLNGHTPAGVDRTAADLAVLAAIADRLRQPEDQGPVVEVTRMRGGTTWSWQWIQRPDRHALVVGTVDQIGSRLFLRGYGVSDRLRPIDAALVGTDSLILVDEAHLAQAMLTSIDAATVDQPEHRLARPRVVQMSATVKDGAARRTHSIGEADHAHPVASRRLTSPRWMHLVEPHKATKKNASQVITAQLASWAQALAAAQPMAGPVVLVVCNTVARARAVFTALAQAQIAPERRVLLIGRSRPADRQRLMDTFYDRIQVKRKHGRESEPLYVVATQTVEVGANIDADVLLSESASMTALIQRLGRLARTPETRETPATTGSEWGWRAPAVIVHDPSVEDEDPVYGAARQGTWRLLSRLCPPLAATPKQACTVEDLGTGIEVSPAALKELLAQATGEERAALQEAAKAPPVMHPGVMRSWEHTSPTPVTDPPVAPFLHGLDTRDPDVTVLWREDIDPATCLDTTGKVAQAVVERLRLVPPSSDEQLQVSLTALRRWRNSDHVAAGQIADLETGPVRDVEEVAEQEFVLRYRGHRDLERITLNQVRPGDTVILPSTFGGCDRYGWAPQHHTGPVVDVADLASRRGFPTVRLDQRLIHTVGLVEANDASAPAQALRQALHELLAVQDAFEETGRAPEPGDYRAALEQVNALIQEQRLQHPLATNLTRLAHAAKNRSLLVKILPAESTEPHTPDPGVEVEQESLRGRVVLAARRVLRGGDTDEASASTTDESEPVWLDDHQDQVARQAAAFARNIGLPGTEVHAVYLAGLYHDEGKRDPRFQTILRGGLPLPAAQAQSGQVLAKSLQAPTDPTAREQALRTSGYPPGTRHEGLSARIAQHHLDSHGLDEQVRDLVLHLVASHHGHSRPLLPPVPDPAPVQVPIPGTDTTVDTADLLDWRSPARFARLNHTHGRWKLTLLEAVVRMADMWCSAGQPVTTTTHTPPRPHQHPTPAATAAEAHTVTLPALDGRDPLGFLTSLGVLRLLHQHLGPGRVRLSFDALMVTAQITSPLGDVEQISAALHRIVQDIPTGGALPQVQAAWPPQIGVGKDPLRVPRQHLQELRDRARQLGGEHAPAWLHTIVTDLATDNDGRVVLTPFMAPAGGQKAATFFSKPLELVLKDPKVLHQALTGWQRLEGCTGENLDHRAIRTAVDTTTGASTPNGVPGATWLATQALPLLPLSGDGKYLRSGLWYRHNRQRIMLWPVWKHPLDLDSVQALLTHPNLTPQPADQPTLRLDRKGLAPLGVLTVAAAHRRPIPGGKSAGVLTPMPVNLF</sequence>
<comment type="similarity">
    <text evidence="1">In the N-terminal section; belongs to the CRISPR-associated nuclease Cas3-HD family.</text>
</comment>
<dbReference type="InterPro" id="IPR006483">
    <property type="entry name" value="CRISPR-assoc_Cas3_HD"/>
</dbReference>
<evidence type="ECO:0000313" key="10">
    <source>
        <dbReference type="EMBL" id="USY20431.1"/>
    </source>
</evidence>
<evidence type="ECO:0000256" key="3">
    <source>
        <dbReference type="ARBA" id="ARBA00022723"/>
    </source>
</evidence>
<comment type="similarity">
    <text evidence="2">In the central section; belongs to the CRISPR-associated helicase Cas3 family.</text>
</comment>
<dbReference type="PROSITE" id="PS51643">
    <property type="entry name" value="HD_CAS3"/>
    <property type="match status" value="1"/>
</dbReference>
<dbReference type="SUPFAM" id="SSF109604">
    <property type="entry name" value="HD-domain/PDEase-like"/>
    <property type="match status" value="1"/>
</dbReference>
<evidence type="ECO:0000256" key="2">
    <source>
        <dbReference type="ARBA" id="ARBA00009046"/>
    </source>
</evidence>
<evidence type="ECO:0000256" key="6">
    <source>
        <dbReference type="ARBA" id="ARBA00022806"/>
    </source>
</evidence>
<keyword evidence="7" id="KW-0067">ATP-binding</keyword>
<evidence type="ECO:0000256" key="7">
    <source>
        <dbReference type="ARBA" id="ARBA00022840"/>
    </source>
</evidence>
<keyword evidence="5" id="KW-0378">Hydrolase</keyword>
<dbReference type="Proteomes" id="UP001055940">
    <property type="component" value="Chromosome"/>
</dbReference>
<evidence type="ECO:0000256" key="1">
    <source>
        <dbReference type="ARBA" id="ARBA00006847"/>
    </source>
</evidence>
<name>A0ABY5D7U2_9ACTN</name>
<dbReference type="InterPro" id="IPR038257">
    <property type="entry name" value="CRISPR-assoc_Cas3_HD_sf"/>
</dbReference>
<dbReference type="SUPFAM" id="SSF52540">
    <property type="entry name" value="P-loop containing nucleoside triphosphate hydrolases"/>
    <property type="match status" value="1"/>
</dbReference>
<dbReference type="NCBIfam" id="TIGR01596">
    <property type="entry name" value="cas3_HD"/>
    <property type="match status" value="1"/>
</dbReference>
<feature type="domain" description="HD Cas3-type" evidence="9">
    <location>
        <begin position="820"/>
        <end position="1020"/>
    </location>
</feature>
<dbReference type="InterPro" id="IPR013444">
    <property type="entry name" value="Helicase_Cas3_CRISPR-ass_Anaes"/>
</dbReference>
<evidence type="ECO:0000256" key="5">
    <source>
        <dbReference type="ARBA" id="ARBA00022801"/>
    </source>
</evidence>
<reference evidence="10" key="1">
    <citation type="submission" date="2022-06" db="EMBL/GenBank/DDBJ databases">
        <authorList>
            <person name="Ping M."/>
        </authorList>
    </citation>
    <scope>NUCLEOTIDE SEQUENCE</scope>
    <source>
        <strain evidence="10">JCM11759T</strain>
    </source>
</reference>